<reference evidence="1" key="2">
    <citation type="journal article" date="2015" name="Data Brief">
        <title>Shoot transcriptome of the giant reed, Arundo donax.</title>
        <authorList>
            <person name="Barrero R.A."/>
            <person name="Guerrero F.D."/>
            <person name="Moolhuijzen P."/>
            <person name="Goolsby J.A."/>
            <person name="Tidwell J."/>
            <person name="Bellgard S.E."/>
            <person name="Bellgard M.I."/>
        </authorList>
    </citation>
    <scope>NUCLEOTIDE SEQUENCE</scope>
    <source>
        <tissue evidence="1">Shoot tissue taken approximately 20 cm above the soil surface</tissue>
    </source>
</reference>
<protein>
    <submittedName>
        <fullName evidence="1">Uncharacterized protein</fullName>
    </submittedName>
</protein>
<organism evidence="1">
    <name type="scientific">Arundo donax</name>
    <name type="common">Giant reed</name>
    <name type="synonym">Donax arundinaceus</name>
    <dbReference type="NCBI Taxonomy" id="35708"/>
    <lineage>
        <taxon>Eukaryota</taxon>
        <taxon>Viridiplantae</taxon>
        <taxon>Streptophyta</taxon>
        <taxon>Embryophyta</taxon>
        <taxon>Tracheophyta</taxon>
        <taxon>Spermatophyta</taxon>
        <taxon>Magnoliopsida</taxon>
        <taxon>Liliopsida</taxon>
        <taxon>Poales</taxon>
        <taxon>Poaceae</taxon>
        <taxon>PACMAD clade</taxon>
        <taxon>Arundinoideae</taxon>
        <taxon>Arundineae</taxon>
        <taxon>Arundo</taxon>
    </lineage>
</organism>
<dbReference type="EMBL" id="GBRH01275284">
    <property type="protein sequence ID" value="JAD22611.1"/>
    <property type="molecule type" value="Transcribed_RNA"/>
</dbReference>
<dbReference type="AlphaFoldDB" id="A0A0A8Y8P2"/>
<sequence length="32" mass="3426">MEFQADTEAKLLSGLSLTTNVSKLNLSNAESI</sequence>
<evidence type="ECO:0000313" key="1">
    <source>
        <dbReference type="EMBL" id="JAD22611.1"/>
    </source>
</evidence>
<name>A0A0A8Y8P2_ARUDO</name>
<reference evidence="1" key="1">
    <citation type="submission" date="2014-09" db="EMBL/GenBank/DDBJ databases">
        <authorList>
            <person name="Magalhaes I.L.F."/>
            <person name="Oliveira U."/>
            <person name="Santos F.R."/>
            <person name="Vidigal T.H.D.A."/>
            <person name="Brescovit A.D."/>
            <person name="Santos A.J."/>
        </authorList>
    </citation>
    <scope>NUCLEOTIDE SEQUENCE</scope>
    <source>
        <tissue evidence="1">Shoot tissue taken approximately 20 cm above the soil surface</tissue>
    </source>
</reference>
<proteinExistence type="predicted"/>
<accession>A0A0A8Y8P2</accession>